<keyword evidence="3" id="KW-1185">Reference proteome</keyword>
<keyword evidence="1" id="KW-0812">Transmembrane</keyword>
<accession>A0ABV0FHQ7</accession>
<evidence type="ECO:0000256" key="1">
    <source>
        <dbReference type="SAM" id="Phobius"/>
    </source>
</evidence>
<dbReference type="RefSeq" id="WP_347372088.1">
    <property type="nucleotide sequence ID" value="NZ_JBDOJC010000001.1"/>
</dbReference>
<name>A0ABV0FHQ7_9NEIS</name>
<protein>
    <submittedName>
        <fullName evidence="2">Uncharacterized protein</fullName>
    </submittedName>
</protein>
<organism evidence="2 3">
    <name type="scientific">Chromobacterium vaccinii</name>
    <dbReference type="NCBI Taxonomy" id="1108595"/>
    <lineage>
        <taxon>Bacteria</taxon>
        <taxon>Pseudomonadati</taxon>
        <taxon>Pseudomonadota</taxon>
        <taxon>Betaproteobacteria</taxon>
        <taxon>Neisseriales</taxon>
        <taxon>Chromobacteriaceae</taxon>
        <taxon>Chromobacterium</taxon>
    </lineage>
</organism>
<dbReference type="EMBL" id="JBDOJC010000001">
    <property type="protein sequence ID" value="MEO2219623.1"/>
    <property type="molecule type" value="Genomic_DNA"/>
</dbReference>
<proteinExistence type="predicted"/>
<evidence type="ECO:0000313" key="2">
    <source>
        <dbReference type="EMBL" id="MEO2219623.1"/>
    </source>
</evidence>
<keyword evidence="1" id="KW-0472">Membrane</keyword>
<sequence>MSTAATIFGMAVDLDGWVKWATIAVPVIAIPAAFIAFFQVKISRAESRIATAHNIYNAYLQLAMQNPDLASADSNAIANSSMKYKWFLASMLFSFEQILLVTKNQNDWVIAIKSQLKRHKDHLSVSGSVARGDWKPELTRLIKETVKG</sequence>
<reference evidence="2 3" key="1">
    <citation type="submission" date="2024-05" db="EMBL/GenBank/DDBJ databases">
        <authorList>
            <person name="De Oliveira J.P."/>
            <person name="Noriler S.A."/>
            <person name="De Oliveira A.G."/>
            <person name="Sipoli D.S."/>
        </authorList>
    </citation>
    <scope>NUCLEOTIDE SEQUENCE [LARGE SCALE GENOMIC DNA]</scope>
    <source>
        <strain evidence="2 3">LABIM189</strain>
    </source>
</reference>
<evidence type="ECO:0000313" key="3">
    <source>
        <dbReference type="Proteomes" id="UP001455709"/>
    </source>
</evidence>
<dbReference type="Proteomes" id="UP001455709">
    <property type="component" value="Unassembled WGS sequence"/>
</dbReference>
<keyword evidence="1" id="KW-1133">Transmembrane helix</keyword>
<gene>
    <name evidence="2" type="ORF">ABGV49_21430</name>
</gene>
<comment type="caution">
    <text evidence="2">The sequence shown here is derived from an EMBL/GenBank/DDBJ whole genome shotgun (WGS) entry which is preliminary data.</text>
</comment>
<feature type="transmembrane region" description="Helical" evidence="1">
    <location>
        <begin position="20"/>
        <end position="38"/>
    </location>
</feature>